<dbReference type="STRING" id="591205.SAMN05421538_101707"/>
<dbReference type="PANTHER" id="PTHR43481:SF4">
    <property type="entry name" value="GLYCEROL-1-PHOSPHATE PHOSPHOHYDROLASE 1-RELATED"/>
    <property type="match status" value="1"/>
</dbReference>
<dbReference type="InterPro" id="IPR036412">
    <property type="entry name" value="HAD-like_sf"/>
</dbReference>
<keyword evidence="2" id="KW-1185">Reference proteome</keyword>
<name>A0A1G6V4X1_9RHOB</name>
<gene>
    <name evidence="1" type="ORF">SAMN05421538_101707</name>
</gene>
<dbReference type="Gene3D" id="1.10.150.240">
    <property type="entry name" value="Putative phosphatase, domain 2"/>
    <property type="match status" value="1"/>
</dbReference>
<dbReference type="InterPro" id="IPR023214">
    <property type="entry name" value="HAD_sf"/>
</dbReference>
<dbReference type="InterPro" id="IPR051806">
    <property type="entry name" value="HAD-like_SPP"/>
</dbReference>
<dbReference type="PANTHER" id="PTHR43481">
    <property type="entry name" value="FRUCTOSE-1-PHOSPHATE PHOSPHATASE"/>
    <property type="match status" value="1"/>
</dbReference>
<dbReference type="Gene3D" id="3.40.50.1000">
    <property type="entry name" value="HAD superfamily/HAD-like"/>
    <property type="match status" value="1"/>
</dbReference>
<protein>
    <submittedName>
        <fullName evidence="1">Sugar-phosphatase</fullName>
    </submittedName>
</protein>
<dbReference type="Pfam" id="PF00702">
    <property type="entry name" value="Hydrolase"/>
    <property type="match status" value="1"/>
</dbReference>
<organism evidence="1 2">
    <name type="scientific">Paracoccus isoporae</name>
    <dbReference type="NCBI Taxonomy" id="591205"/>
    <lineage>
        <taxon>Bacteria</taxon>
        <taxon>Pseudomonadati</taxon>
        <taxon>Pseudomonadota</taxon>
        <taxon>Alphaproteobacteria</taxon>
        <taxon>Rhodobacterales</taxon>
        <taxon>Paracoccaceae</taxon>
        <taxon>Paracoccus</taxon>
    </lineage>
</organism>
<proteinExistence type="predicted"/>
<reference evidence="1 2" key="1">
    <citation type="submission" date="2016-10" db="EMBL/GenBank/DDBJ databases">
        <authorList>
            <person name="de Groot N.N."/>
        </authorList>
    </citation>
    <scope>NUCLEOTIDE SEQUENCE [LARGE SCALE GENOMIC DNA]</scope>
    <source>
        <strain evidence="1 2">DSM 22220</strain>
    </source>
</reference>
<dbReference type="RefSeq" id="WP_176804864.1">
    <property type="nucleotide sequence ID" value="NZ_FNAH01000001.1"/>
</dbReference>
<dbReference type="SUPFAM" id="SSF56784">
    <property type="entry name" value="HAD-like"/>
    <property type="match status" value="1"/>
</dbReference>
<accession>A0A1G6V4X1</accession>
<dbReference type="GO" id="GO:0050308">
    <property type="term" value="F:sugar-phosphatase activity"/>
    <property type="evidence" value="ECO:0007669"/>
    <property type="project" value="TreeGrafter"/>
</dbReference>
<dbReference type="Proteomes" id="UP000199344">
    <property type="component" value="Unassembled WGS sequence"/>
</dbReference>
<dbReference type="SFLD" id="SFLDS00003">
    <property type="entry name" value="Haloacid_Dehalogenase"/>
    <property type="match status" value="1"/>
</dbReference>
<dbReference type="SFLD" id="SFLDG01129">
    <property type="entry name" value="C1.5:_HAD__Beta-PGM__Phosphata"/>
    <property type="match status" value="1"/>
</dbReference>
<evidence type="ECO:0000313" key="1">
    <source>
        <dbReference type="EMBL" id="SDD48622.1"/>
    </source>
</evidence>
<dbReference type="AlphaFoldDB" id="A0A1G6V4X1"/>
<dbReference type="NCBIfam" id="TIGR01509">
    <property type="entry name" value="HAD-SF-IA-v3"/>
    <property type="match status" value="1"/>
</dbReference>
<dbReference type="InterPro" id="IPR006439">
    <property type="entry name" value="HAD-SF_hydro_IA"/>
</dbReference>
<sequence length="225" mass="23609">MSGSADRITLPGRFRGVVFDLDGTLVDSEPAWGKAKSIVAARHGRSISAAQLSASVGRSMDDLVADVFAPGNRAAARAIEEEIFAEAATWLPQMRVAVPGAAAFLGDIHRLGLPVAICSSSPEHLIRDALGQIGVLELVRLVVSADPMPQRKPHPMPYLVTAERLGLRPGDLIAIEDALPGARSASAAGYFTIAVGAEVAADPAPFDFCDLLAGDYAELRGLLDM</sequence>
<dbReference type="CDD" id="cd07505">
    <property type="entry name" value="HAD_BPGM-like"/>
    <property type="match status" value="1"/>
</dbReference>
<dbReference type="PRINTS" id="PR00413">
    <property type="entry name" value="HADHALOGNASE"/>
</dbReference>
<evidence type="ECO:0000313" key="2">
    <source>
        <dbReference type="Proteomes" id="UP000199344"/>
    </source>
</evidence>
<dbReference type="EMBL" id="FNAH01000001">
    <property type="protein sequence ID" value="SDD48622.1"/>
    <property type="molecule type" value="Genomic_DNA"/>
</dbReference>
<dbReference type="InterPro" id="IPR023198">
    <property type="entry name" value="PGP-like_dom2"/>
</dbReference>